<dbReference type="EMBL" id="JAULSV010000004">
    <property type="protein sequence ID" value="KAK0647148.1"/>
    <property type="molecule type" value="Genomic_DNA"/>
</dbReference>
<gene>
    <name evidence="3" type="ORF">B0T16DRAFT_391442</name>
</gene>
<dbReference type="AlphaFoldDB" id="A0AA39Y722"/>
<evidence type="ECO:0000256" key="2">
    <source>
        <dbReference type="SAM" id="SignalP"/>
    </source>
</evidence>
<feature type="chain" id="PRO_5041215088" description="Extracellular membrane protein CFEM domain-containing protein" evidence="2">
    <location>
        <begin position="20"/>
        <end position="166"/>
    </location>
</feature>
<keyword evidence="2" id="KW-0732">Signal</keyword>
<protein>
    <recommendedName>
        <fullName evidence="5">Extracellular membrane protein CFEM domain-containing protein</fullName>
    </recommendedName>
</protein>
<sequence length="166" mass="16755">MKPLHLTTALTALLGTTTALNDIFIPLPYPECNACLDTAANSCPGNYQQRSYAECICAGEGSKQIVGCVGTCDAVDTQPMGAGNKVVRGYYSYCIMFFPELCTEAVDFVNPDFWQEHCGAGSSATGGSGSGSGTGSGSAGGSGEEETATGGTTPGLGGISPTGTVK</sequence>
<name>A0AA39Y722_9PEZI</name>
<dbReference type="Proteomes" id="UP001174936">
    <property type="component" value="Unassembled WGS sequence"/>
</dbReference>
<organism evidence="3 4">
    <name type="scientific">Cercophora newfieldiana</name>
    <dbReference type="NCBI Taxonomy" id="92897"/>
    <lineage>
        <taxon>Eukaryota</taxon>
        <taxon>Fungi</taxon>
        <taxon>Dikarya</taxon>
        <taxon>Ascomycota</taxon>
        <taxon>Pezizomycotina</taxon>
        <taxon>Sordariomycetes</taxon>
        <taxon>Sordariomycetidae</taxon>
        <taxon>Sordariales</taxon>
        <taxon>Lasiosphaeriaceae</taxon>
        <taxon>Cercophora</taxon>
    </lineage>
</organism>
<keyword evidence="4" id="KW-1185">Reference proteome</keyword>
<proteinExistence type="predicted"/>
<comment type="caution">
    <text evidence="3">The sequence shown here is derived from an EMBL/GenBank/DDBJ whole genome shotgun (WGS) entry which is preliminary data.</text>
</comment>
<evidence type="ECO:0000313" key="4">
    <source>
        <dbReference type="Proteomes" id="UP001174936"/>
    </source>
</evidence>
<accession>A0AA39Y722</accession>
<reference evidence="3" key="1">
    <citation type="submission" date="2023-06" db="EMBL/GenBank/DDBJ databases">
        <title>Genome-scale phylogeny and comparative genomics of the fungal order Sordariales.</title>
        <authorList>
            <consortium name="Lawrence Berkeley National Laboratory"/>
            <person name="Hensen N."/>
            <person name="Bonometti L."/>
            <person name="Westerberg I."/>
            <person name="Brannstrom I.O."/>
            <person name="Guillou S."/>
            <person name="Cros-Aarteil S."/>
            <person name="Calhoun S."/>
            <person name="Haridas S."/>
            <person name="Kuo A."/>
            <person name="Mondo S."/>
            <person name="Pangilinan J."/>
            <person name="Riley R."/>
            <person name="Labutti K."/>
            <person name="Andreopoulos B."/>
            <person name="Lipzen A."/>
            <person name="Chen C."/>
            <person name="Yanf M."/>
            <person name="Daum C."/>
            <person name="Ng V."/>
            <person name="Clum A."/>
            <person name="Steindorff A."/>
            <person name="Ohm R."/>
            <person name="Martin F."/>
            <person name="Silar P."/>
            <person name="Natvig D."/>
            <person name="Lalanne C."/>
            <person name="Gautier V."/>
            <person name="Ament-Velasquez S.L."/>
            <person name="Kruys A."/>
            <person name="Hutchinson M.I."/>
            <person name="Powell A.J."/>
            <person name="Barry K."/>
            <person name="Miller A.N."/>
            <person name="Grigoriev I.V."/>
            <person name="Debuchy R."/>
            <person name="Gladieux P."/>
            <person name="Thoren M.H."/>
            <person name="Johannesson H."/>
        </authorList>
    </citation>
    <scope>NUCLEOTIDE SEQUENCE</scope>
    <source>
        <strain evidence="3">SMH2532-1</strain>
    </source>
</reference>
<evidence type="ECO:0000313" key="3">
    <source>
        <dbReference type="EMBL" id="KAK0647148.1"/>
    </source>
</evidence>
<evidence type="ECO:0000256" key="1">
    <source>
        <dbReference type="SAM" id="MobiDB-lite"/>
    </source>
</evidence>
<evidence type="ECO:0008006" key="5">
    <source>
        <dbReference type="Google" id="ProtNLM"/>
    </source>
</evidence>
<feature type="region of interest" description="Disordered" evidence="1">
    <location>
        <begin position="122"/>
        <end position="166"/>
    </location>
</feature>
<feature type="compositionally biased region" description="Gly residues" evidence="1">
    <location>
        <begin position="124"/>
        <end position="142"/>
    </location>
</feature>
<feature type="signal peptide" evidence="2">
    <location>
        <begin position="1"/>
        <end position="19"/>
    </location>
</feature>